<accession>B4GYR1</accession>
<comment type="subunit">
    <text evidence="1">The 26S proteasome consists of a 20S proteasome core and two 19S regulatory subunits. The 20S proteasome core is composed of 28 subunits that are arranged in four stacked rings, resulting in a barrel-shaped structure. The two end rings are each formed by seven alpha subunits, and the two central rings are each formed by seven beta subunits. The catalytic chamber with the active sites is on the inside of the barrel.</text>
</comment>
<dbReference type="Pfam" id="PF00227">
    <property type="entry name" value="Proteasome"/>
    <property type="match status" value="1"/>
</dbReference>
<dbReference type="GO" id="GO:0005737">
    <property type="term" value="C:cytoplasm"/>
    <property type="evidence" value="ECO:0007669"/>
    <property type="project" value="TreeGrafter"/>
</dbReference>
<reference evidence="2 3" key="1">
    <citation type="journal article" date="2007" name="Nature">
        <title>Evolution of genes and genomes on the Drosophila phylogeny.</title>
        <authorList>
            <consortium name="Drosophila 12 Genomes Consortium"/>
            <person name="Clark A.G."/>
            <person name="Eisen M.B."/>
            <person name="Smith D.R."/>
            <person name="Bergman C.M."/>
            <person name="Oliver B."/>
            <person name="Markow T.A."/>
            <person name="Kaufman T.C."/>
            <person name="Kellis M."/>
            <person name="Gelbart W."/>
            <person name="Iyer V.N."/>
            <person name="Pollard D.A."/>
            <person name="Sackton T.B."/>
            <person name="Larracuente A.M."/>
            <person name="Singh N.D."/>
            <person name="Abad J.P."/>
            <person name="Abt D.N."/>
            <person name="Adryan B."/>
            <person name="Aguade M."/>
            <person name="Akashi H."/>
            <person name="Anderson W.W."/>
            <person name="Aquadro C.F."/>
            <person name="Ardell D.H."/>
            <person name="Arguello R."/>
            <person name="Artieri C.G."/>
            <person name="Barbash D.A."/>
            <person name="Barker D."/>
            <person name="Barsanti P."/>
            <person name="Batterham P."/>
            <person name="Batzoglou S."/>
            <person name="Begun D."/>
            <person name="Bhutkar A."/>
            <person name="Blanco E."/>
            <person name="Bosak S.A."/>
            <person name="Bradley R.K."/>
            <person name="Brand A.D."/>
            <person name="Brent M.R."/>
            <person name="Brooks A.N."/>
            <person name="Brown R.H."/>
            <person name="Butlin R.K."/>
            <person name="Caggese C."/>
            <person name="Calvi B.R."/>
            <person name="Bernardo de Carvalho A."/>
            <person name="Caspi A."/>
            <person name="Castrezana S."/>
            <person name="Celniker S.E."/>
            <person name="Chang J.L."/>
            <person name="Chapple C."/>
            <person name="Chatterji S."/>
            <person name="Chinwalla A."/>
            <person name="Civetta A."/>
            <person name="Clifton S.W."/>
            <person name="Comeron J.M."/>
            <person name="Costello J.C."/>
            <person name="Coyne J.A."/>
            <person name="Daub J."/>
            <person name="David R.G."/>
            <person name="Delcher A.L."/>
            <person name="Delehaunty K."/>
            <person name="Do C.B."/>
            <person name="Ebling H."/>
            <person name="Edwards K."/>
            <person name="Eickbush T."/>
            <person name="Evans J.D."/>
            <person name="Filipski A."/>
            <person name="Findeiss S."/>
            <person name="Freyhult E."/>
            <person name="Fulton L."/>
            <person name="Fulton R."/>
            <person name="Garcia A.C."/>
            <person name="Gardiner A."/>
            <person name="Garfield D.A."/>
            <person name="Garvin B.E."/>
            <person name="Gibson G."/>
            <person name="Gilbert D."/>
            <person name="Gnerre S."/>
            <person name="Godfrey J."/>
            <person name="Good R."/>
            <person name="Gotea V."/>
            <person name="Gravely B."/>
            <person name="Greenberg A.J."/>
            <person name="Griffiths-Jones S."/>
            <person name="Gross S."/>
            <person name="Guigo R."/>
            <person name="Gustafson E.A."/>
            <person name="Haerty W."/>
            <person name="Hahn M.W."/>
            <person name="Halligan D.L."/>
            <person name="Halpern A.L."/>
            <person name="Halter G.M."/>
            <person name="Han M.V."/>
            <person name="Heger A."/>
            <person name="Hillier L."/>
            <person name="Hinrichs A.S."/>
            <person name="Holmes I."/>
            <person name="Hoskins R.A."/>
            <person name="Hubisz M.J."/>
            <person name="Hultmark D."/>
            <person name="Huntley M.A."/>
            <person name="Jaffe D.B."/>
            <person name="Jagadeeshan S."/>
            <person name="Jeck W.R."/>
            <person name="Johnson J."/>
            <person name="Jones C.D."/>
            <person name="Jordan W.C."/>
            <person name="Karpen G.H."/>
            <person name="Kataoka E."/>
            <person name="Keightley P.D."/>
            <person name="Kheradpour P."/>
            <person name="Kirkness E.F."/>
            <person name="Koerich L.B."/>
            <person name="Kristiansen K."/>
            <person name="Kudrna D."/>
            <person name="Kulathinal R.J."/>
            <person name="Kumar S."/>
            <person name="Kwok R."/>
            <person name="Lander E."/>
            <person name="Langley C.H."/>
            <person name="Lapoint R."/>
            <person name="Lazzaro B.P."/>
            <person name="Lee S.J."/>
            <person name="Levesque L."/>
            <person name="Li R."/>
            <person name="Lin C.F."/>
            <person name="Lin M.F."/>
            <person name="Lindblad-Toh K."/>
            <person name="Llopart A."/>
            <person name="Long M."/>
            <person name="Low L."/>
            <person name="Lozovsky E."/>
            <person name="Lu J."/>
            <person name="Luo M."/>
            <person name="Machado C.A."/>
            <person name="Makalowski W."/>
            <person name="Marzo M."/>
            <person name="Matsuda M."/>
            <person name="Matzkin L."/>
            <person name="McAllister B."/>
            <person name="McBride C.S."/>
            <person name="McKernan B."/>
            <person name="McKernan K."/>
            <person name="Mendez-Lago M."/>
            <person name="Minx P."/>
            <person name="Mollenhauer M.U."/>
            <person name="Montooth K."/>
            <person name="Mount S.M."/>
            <person name="Mu X."/>
            <person name="Myers E."/>
            <person name="Negre B."/>
            <person name="Newfeld S."/>
            <person name="Nielsen R."/>
            <person name="Noor M.A."/>
            <person name="O'Grady P."/>
            <person name="Pachter L."/>
            <person name="Papaceit M."/>
            <person name="Parisi M.J."/>
            <person name="Parisi M."/>
            <person name="Parts L."/>
            <person name="Pedersen J.S."/>
            <person name="Pesole G."/>
            <person name="Phillippy A.M."/>
            <person name="Ponting C.P."/>
            <person name="Pop M."/>
            <person name="Porcelli D."/>
            <person name="Powell J.R."/>
            <person name="Prohaska S."/>
            <person name="Pruitt K."/>
            <person name="Puig M."/>
            <person name="Quesneville H."/>
            <person name="Ram K.R."/>
            <person name="Rand D."/>
            <person name="Rasmussen M.D."/>
            <person name="Reed L.K."/>
            <person name="Reenan R."/>
            <person name="Reily A."/>
            <person name="Remington K.A."/>
            <person name="Rieger T.T."/>
            <person name="Ritchie M.G."/>
            <person name="Robin C."/>
            <person name="Rogers Y.H."/>
            <person name="Rohde C."/>
            <person name="Rozas J."/>
            <person name="Rubenfield M.J."/>
            <person name="Ruiz A."/>
            <person name="Russo S."/>
            <person name="Salzberg S.L."/>
            <person name="Sanchez-Gracia A."/>
            <person name="Saranga D.J."/>
            <person name="Sato H."/>
            <person name="Schaeffer S.W."/>
            <person name="Schatz M.C."/>
            <person name="Schlenke T."/>
            <person name="Schwartz R."/>
            <person name="Segarra C."/>
            <person name="Singh R.S."/>
            <person name="Sirot L."/>
            <person name="Sirota M."/>
            <person name="Sisneros N.B."/>
            <person name="Smith C.D."/>
            <person name="Smith T.F."/>
            <person name="Spieth J."/>
            <person name="Stage D.E."/>
            <person name="Stark A."/>
            <person name="Stephan W."/>
            <person name="Strausberg R.L."/>
            <person name="Strempel S."/>
            <person name="Sturgill D."/>
            <person name="Sutton G."/>
            <person name="Sutton G.G."/>
            <person name="Tao W."/>
            <person name="Teichmann S."/>
            <person name="Tobari Y.N."/>
            <person name="Tomimura Y."/>
            <person name="Tsolas J.M."/>
            <person name="Valente V.L."/>
            <person name="Venter E."/>
            <person name="Venter J.C."/>
            <person name="Vicario S."/>
            <person name="Vieira F.G."/>
            <person name="Vilella A.J."/>
            <person name="Villasante A."/>
            <person name="Walenz B."/>
            <person name="Wang J."/>
            <person name="Wasserman M."/>
            <person name="Watts T."/>
            <person name="Wilson D."/>
            <person name="Wilson R.K."/>
            <person name="Wing R.A."/>
            <person name="Wolfner M.F."/>
            <person name="Wong A."/>
            <person name="Wong G.K."/>
            <person name="Wu C.I."/>
            <person name="Wu G."/>
            <person name="Yamamoto D."/>
            <person name="Yang H.P."/>
            <person name="Yang S.P."/>
            <person name="Yorke J.A."/>
            <person name="Yoshida K."/>
            <person name="Zdobnov E."/>
            <person name="Zhang P."/>
            <person name="Zhang Y."/>
            <person name="Zimin A.V."/>
            <person name="Baldwin J."/>
            <person name="Abdouelleil A."/>
            <person name="Abdulkadir J."/>
            <person name="Abebe A."/>
            <person name="Abera B."/>
            <person name="Abreu J."/>
            <person name="Acer S.C."/>
            <person name="Aftuck L."/>
            <person name="Alexander A."/>
            <person name="An P."/>
            <person name="Anderson E."/>
            <person name="Anderson S."/>
            <person name="Arachi H."/>
            <person name="Azer M."/>
            <person name="Bachantsang P."/>
            <person name="Barry A."/>
            <person name="Bayul T."/>
            <person name="Berlin A."/>
            <person name="Bessette D."/>
            <person name="Bloom T."/>
            <person name="Blye J."/>
            <person name="Boguslavskiy L."/>
            <person name="Bonnet C."/>
            <person name="Boukhgalter B."/>
            <person name="Bourzgui I."/>
            <person name="Brown A."/>
            <person name="Cahill P."/>
            <person name="Channer S."/>
            <person name="Cheshatsang Y."/>
            <person name="Chuda L."/>
            <person name="Citroen M."/>
            <person name="Collymore A."/>
            <person name="Cooke P."/>
            <person name="Costello M."/>
            <person name="D'Aco K."/>
            <person name="Daza R."/>
            <person name="De Haan G."/>
            <person name="DeGray S."/>
            <person name="DeMaso C."/>
            <person name="Dhargay N."/>
            <person name="Dooley K."/>
            <person name="Dooley E."/>
            <person name="Doricent M."/>
            <person name="Dorje P."/>
            <person name="Dorjee K."/>
            <person name="Dupes A."/>
            <person name="Elong R."/>
            <person name="Falk J."/>
            <person name="Farina A."/>
            <person name="Faro S."/>
            <person name="Ferguson D."/>
            <person name="Fisher S."/>
            <person name="Foley C.D."/>
            <person name="Franke A."/>
            <person name="Friedrich D."/>
            <person name="Gadbois L."/>
            <person name="Gearin G."/>
            <person name="Gearin C.R."/>
            <person name="Giannoukos G."/>
            <person name="Goode T."/>
            <person name="Graham J."/>
            <person name="Grandbois E."/>
            <person name="Grewal S."/>
            <person name="Gyaltsen K."/>
            <person name="Hafez N."/>
            <person name="Hagos B."/>
            <person name="Hall J."/>
            <person name="Henson C."/>
            <person name="Hollinger A."/>
            <person name="Honan T."/>
            <person name="Huard M.D."/>
            <person name="Hughes L."/>
            <person name="Hurhula B."/>
            <person name="Husby M.E."/>
            <person name="Kamat A."/>
            <person name="Kanga B."/>
            <person name="Kashin S."/>
            <person name="Khazanovich D."/>
            <person name="Kisner P."/>
            <person name="Lance K."/>
            <person name="Lara M."/>
            <person name="Lee W."/>
            <person name="Lennon N."/>
            <person name="Letendre F."/>
            <person name="LeVine R."/>
            <person name="Lipovsky A."/>
            <person name="Liu X."/>
            <person name="Liu J."/>
            <person name="Liu S."/>
            <person name="Lokyitsang T."/>
            <person name="Lokyitsang Y."/>
            <person name="Lubonja R."/>
            <person name="Lui A."/>
            <person name="MacDonald P."/>
            <person name="Magnisalis V."/>
            <person name="Maru K."/>
            <person name="Matthews C."/>
            <person name="McCusker W."/>
            <person name="McDonough S."/>
            <person name="Mehta T."/>
            <person name="Meldrim J."/>
            <person name="Meneus L."/>
            <person name="Mihai O."/>
            <person name="Mihalev A."/>
            <person name="Mihova T."/>
            <person name="Mittelman R."/>
            <person name="Mlenga V."/>
            <person name="Montmayeur A."/>
            <person name="Mulrain L."/>
            <person name="Navidi A."/>
            <person name="Naylor J."/>
            <person name="Negash T."/>
            <person name="Nguyen T."/>
            <person name="Nguyen N."/>
            <person name="Nicol R."/>
            <person name="Norbu C."/>
            <person name="Norbu N."/>
            <person name="Novod N."/>
            <person name="O'Neill B."/>
            <person name="Osman S."/>
            <person name="Markiewicz E."/>
            <person name="Oyono O.L."/>
            <person name="Patti C."/>
            <person name="Phunkhang P."/>
            <person name="Pierre F."/>
            <person name="Priest M."/>
            <person name="Raghuraman S."/>
            <person name="Rege F."/>
            <person name="Reyes R."/>
            <person name="Rise C."/>
            <person name="Rogov P."/>
            <person name="Ross K."/>
            <person name="Ryan E."/>
            <person name="Settipalli S."/>
            <person name="Shea T."/>
            <person name="Sherpa N."/>
            <person name="Shi L."/>
            <person name="Shih D."/>
            <person name="Sparrow T."/>
            <person name="Spaulding J."/>
            <person name="Stalker J."/>
            <person name="Stange-Thomann N."/>
            <person name="Stavropoulos S."/>
            <person name="Stone C."/>
            <person name="Strader C."/>
            <person name="Tesfaye S."/>
            <person name="Thomson T."/>
            <person name="Thoulutsang Y."/>
            <person name="Thoulutsang D."/>
            <person name="Topham K."/>
            <person name="Topping I."/>
            <person name="Tsamla T."/>
            <person name="Vassiliev H."/>
            <person name="Vo A."/>
            <person name="Wangchuk T."/>
            <person name="Wangdi T."/>
            <person name="Weiand M."/>
            <person name="Wilkinson J."/>
            <person name="Wilson A."/>
            <person name="Yadav S."/>
            <person name="Young G."/>
            <person name="Yu Q."/>
            <person name="Zembek L."/>
            <person name="Zhong D."/>
            <person name="Zimmer A."/>
            <person name="Zwirko Z."/>
            <person name="Jaffe D.B."/>
            <person name="Alvarez P."/>
            <person name="Brockman W."/>
            <person name="Butler J."/>
            <person name="Chin C."/>
            <person name="Gnerre S."/>
            <person name="Grabherr M."/>
            <person name="Kleber M."/>
            <person name="Mauceli E."/>
            <person name="MacCallum I."/>
        </authorList>
    </citation>
    <scope>NUCLEOTIDE SEQUENCE [LARGE SCALE GENOMIC DNA]</scope>
    <source>
        <strain evidence="3">MSH-3 / Tucson 14011-0111.49</strain>
    </source>
</reference>
<dbReference type="InterPro" id="IPR001353">
    <property type="entry name" value="Proteasome_sua/b"/>
</dbReference>
<dbReference type="OrthoDB" id="204949at2759"/>
<dbReference type="EMBL" id="CH479197">
    <property type="protein sequence ID" value="EDW27917.1"/>
    <property type="molecule type" value="Genomic_DNA"/>
</dbReference>
<dbReference type="Proteomes" id="UP000008744">
    <property type="component" value="Unassembled WGS sequence"/>
</dbReference>
<dbReference type="InterPro" id="IPR023333">
    <property type="entry name" value="Proteasome_suB-type"/>
</dbReference>
<evidence type="ECO:0000313" key="3">
    <source>
        <dbReference type="Proteomes" id="UP000008744"/>
    </source>
</evidence>
<sequence length="198" mass="21491">MSSVASILGGSVVAMAGNECVAIATDHIILHDGENYDFDYGNLFQVHPYIYVALSGCEQDIIRVRNRMLLRQNMFGNVTPEIYAKNLSNYLKEPRLKPYQVESVVAGLNTDTVEPFICGVNGSGELLNSEDFSASGKCPLIGTMCKALWKPDLKPSGLLAVISDSIMGGSDLKGADCWGATIYVLHKTSEEVVVLPRD</sequence>
<evidence type="ECO:0000313" key="2">
    <source>
        <dbReference type="EMBL" id="EDW27917.1"/>
    </source>
</evidence>
<dbReference type="KEGG" id="dpe:6598544"/>
<proteinExistence type="predicted"/>
<evidence type="ECO:0000256" key="1">
    <source>
        <dbReference type="ARBA" id="ARBA00026071"/>
    </source>
</evidence>
<dbReference type="STRING" id="7234.B4GYR1"/>
<keyword evidence="3" id="KW-1185">Reference proteome</keyword>
<dbReference type="eggNOG" id="KOG0180">
    <property type="taxonomic scope" value="Eukaryota"/>
</dbReference>
<dbReference type="HOGENOM" id="CLU_035750_10_0_1"/>
<dbReference type="PhylomeDB" id="B4GYR1"/>
<organism evidence="3">
    <name type="scientific">Drosophila persimilis</name>
    <name type="common">Fruit fly</name>
    <dbReference type="NCBI Taxonomy" id="7234"/>
    <lineage>
        <taxon>Eukaryota</taxon>
        <taxon>Metazoa</taxon>
        <taxon>Ecdysozoa</taxon>
        <taxon>Arthropoda</taxon>
        <taxon>Hexapoda</taxon>
        <taxon>Insecta</taxon>
        <taxon>Pterygota</taxon>
        <taxon>Neoptera</taxon>
        <taxon>Endopterygota</taxon>
        <taxon>Diptera</taxon>
        <taxon>Brachycera</taxon>
        <taxon>Muscomorpha</taxon>
        <taxon>Ephydroidea</taxon>
        <taxon>Drosophilidae</taxon>
        <taxon>Drosophila</taxon>
        <taxon>Sophophora</taxon>
    </lineage>
</organism>
<dbReference type="AlphaFoldDB" id="B4GYR1"/>
<protein>
    <submittedName>
        <fullName evidence="2">GL19755</fullName>
    </submittedName>
</protein>
<dbReference type="OMA" id="WGATIYV"/>
<name>B4GYR1_DROPE</name>
<gene>
    <name evidence="2" type="primary">Dper\GL19755</name>
    <name evidence="2" type="ORF">Dper_GL19755</name>
</gene>
<dbReference type="GO" id="GO:0005839">
    <property type="term" value="C:proteasome core complex"/>
    <property type="evidence" value="ECO:0007669"/>
    <property type="project" value="InterPro"/>
</dbReference>
<dbReference type="SUPFAM" id="SSF56235">
    <property type="entry name" value="N-terminal nucleophile aminohydrolases (Ntn hydrolases)"/>
    <property type="match status" value="1"/>
</dbReference>
<dbReference type="PANTHER" id="PTHR32194">
    <property type="entry name" value="METALLOPROTEASE TLDD"/>
    <property type="match status" value="1"/>
</dbReference>
<dbReference type="Gene3D" id="3.60.20.10">
    <property type="entry name" value="Glutamine Phosphoribosylpyrophosphate, subunit 1, domain 1"/>
    <property type="match status" value="1"/>
</dbReference>
<dbReference type="PANTHER" id="PTHR32194:SF10">
    <property type="entry name" value="PROTEASOME SUBUNIT BETA TYPE-3"/>
    <property type="match status" value="1"/>
</dbReference>
<dbReference type="SMR" id="B4GYR1"/>
<dbReference type="InterPro" id="IPR029055">
    <property type="entry name" value="Ntn_hydrolases_N"/>
</dbReference>
<dbReference type="GO" id="GO:0051603">
    <property type="term" value="P:proteolysis involved in protein catabolic process"/>
    <property type="evidence" value="ECO:0007669"/>
    <property type="project" value="InterPro"/>
</dbReference>